<comment type="similarity">
    <text evidence="1">Belongs to the peptidase U62 family.</text>
</comment>
<dbReference type="Pfam" id="PF19289">
    <property type="entry name" value="PmbA_TldD_3rd"/>
    <property type="match status" value="1"/>
</dbReference>
<dbReference type="Pfam" id="PF01523">
    <property type="entry name" value="PmbA_TldD_1st"/>
    <property type="match status" value="1"/>
</dbReference>
<dbReference type="RefSeq" id="WP_184333473.1">
    <property type="nucleotide sequence ID" value="NZ_JACHHZ010000003.1"/>
</dbReference>
<evidence type="ECO:0000259" key="5">
    <source>
        <dbReference type="Pfam" id="PF19290"/>
    </source>
</evidence>
<dbReference type="InterPro" id="IPR045569">
    <property type="entry name" value="Metalloprtase-TldD/E_C"/>
</dbReference>
<dbReference type="PANTHER" id="PTHR43421">
    <property type="entry name" value="METALLOPROTEASE PMBA"/>
    <property type="match status" value="1"/>
</dbReference>
<dbReference type="GO" id="GO:0005829">
    <property type="term" value="C:cytosol"/>
    <property type="evidence" value="ECO:0007669"/>
    <property type="project" value="TreeGrafter"/>
</dbReference>
<keyword evidence="7" id="KW-1185">Reference proteome</keyword>
<evidence type="ECO:0000259" key="4">
    <source>
        <dbReference type="Pfam" id="PF19289"/>
    </source>
</evidence>
<feature type="domain" description="Metalloprotease TldD/E C-terminal" evidence="4">
    <location>
        <begin position="248"/>
        <end position="455"/>
    </location>
</feature>
<dbReference type="GO" id="GO:0008237">
    <property type="term" value="F:metallopeptidase activity"/>
    <property type="evidence" value="ECO:0007669"/>
    <property type="project" value="InterPro"/>
</dbReference>
<feature type="domain" description="Metalloprotease TldD/E central" evidence="5">
    <location>
        <begin position="134"/>
        <end position="240"/>
    </location>
</feature>
<dbReference type="InterPro" id="IPR047657">
    <property type="entry name" value="PmbA"/>
</dbReference>
<accession>A0A841HQY0</accession>
<dbReference type="InterPro" id="IPR035068">
    <property type="entry name" value="TldD/PmbA_N"/>
</dbReference>
<gene>
    <name evidence="6" type="ORF">HNQ60_003196</name>
</gene>
<dbReference type="InterPro" id="IPR036059">
    <property type="entry name" value="TldD/PmbA_sf"/>
</dbReference>
<reference evidence="6 7" key="1">
    <citation type="submission" date="2020-08" db="EMBL/GenBank/DDBJ databases">
        <title>Genomic Encyclopedia of Type Strains, Phase IV (KMG-IV): sequencing the most valuable type-strain genomes for metagenomic binning, comparative biology and taxonomic classification.</title>
        <authorList>
            <person name="Goeker M."/>
        </authorList>
    </citation>
    <scope>NUCLEOTIDE SEQUENCE [LARGE SCALE GENOMIC DNA]</scope>
    <source>
        <strain evidence="6 7">DSM 26723</strain>
    </source>
</reference>
<dbReference type="GO" id="GO:0006508">
    <property type="term" value="P:proteolysis"/>
    <property type="evidence" value="ECO:0007669"/>
    <property type="project" value="InterPro"/>
</dbReference>
<evidence type="ECO:0000256" key="2">
    <source>
        <dbReference type="SAM" id="MobiDB-lite"/>
    </source>
</evidence>
<evidence type="ECO:0000256" key="1">
    <source>
        <dbReference type="ARBA" id="ARBA00005836"/>
    </source>
</evidence>
<evidence type="ECO:0000313" key="7">
    <source>
        <dbReference type="Proteomes" id="UP000588068"/>
    </source>
</evidence>
<feature type="region of interest" description="Disordered" evidence="2">
    <location>
        <begin position="1"/>
        <end position="20"/>
    </location>
</feature>
<dbReference type="AlphaFoldDB" id="A0A841HQY0"/>
<proteinExistence type="inferred from homology"/>
<feature type="domain" description="Metalloprotease TldD/E N-terminal" evidence="3">
    <location>
        <begin position="43"/>
        <end position="106"/>
    </location>
</feature>
<name>A0A841HQY0_9GAMM</name>
<organism evidence="6 7">
    <name type="scientific">Povalibacter uvarum</name>
    <dbReference type="NCBI Taxonomy" id="732238"/>
    <lineage>
        <taxon>Bacteria</taxon>
        <taxon>Pseudomonadati</taxon>
        <taxon>Pseudomonadota</taxon>
        <taxon>Gammaproteobacteria</taxon>
        <taxon>Steroidobacterales</taxon>
        <taxon>Steroidobacteraceae</taxon>
        <taxon>Povalibacter</taxon>
    </lineage>
</organism>
<dbReference type="Proteomes" id="UP000588068">
    <property type="component" value="Unassembled WGS sequence"/>
</dbReference>
<evidence type="ECO:0000259" key="3">
    <source>
        <dbReference type="Pfam" id="PF01523"/>
    </source>
</evidence>
<dbReference type="InterPro" id="IPR045570">
    <property type="entry name" value="Metalloprtase-TldD/E_cen_dom"/>
</dbReference>
<dbReference type="Pfam" id="PF19290">
    <property type="entry name" value="PmbA_TldD_2nd"/>
    <property type="match status" value="1"/>
</dbReference>
<dbReference type="EMBL" id="JACHHZ010000003">
    <property type="protein sequence ID" value="MBB6094315.1"/>
    <property type="molecule type" value="Genomic_DNA"/>
</dbReference>
<dbReference type="InterPro" id="IPR002510">
    <property type="entry name" value="Metalloprtase-TldD/E_N"/>
</dbReference>
<dbReference type="SUPFAM" id="SSF111283">
    <property type="entry name" value="Putative modulator of DNA gyrase, PmbA/TldD"/>
    <property type="match status" value="1"/>
</dbReference>
<evidence type="ECO:0000313" key="6">
    <source>
        <dbReference type="EMBL" id="MBB6094315.1"/>
    </source>
</evidence>
<sequence>MSERTSIASSGQNSGQGPDQRALESLVHLAIEEAGRLGATESEAAVSVDTGLSVTARLGEVETLEYQRDRGMGVTVYRGKRKGSASTADLSDRAIRETVAKAYSIAGFTAEDDCAGLPDPDTIARNIPDLDLSHPWSIEPDAARDMAVACEAAALTLDKRITNSEGASLSSHQGLRVYGNSLGFVGGYPSTLHSLSCVVIAQDKDEMQRDYWYSSVRDWRDLEQGDHIGKTAAQRALRRLNARKPATTSAPVLYVPELARGVIGHFLGAVRGGSQYRRASFLLDAAGQQVFPDWMNISERPHIPKALGSAPFDSEGCTTRDRELVANGVLDGYILGTYSARKLGLKTTGNAGGVHNLIVSHGPDDFATLVRKMDRGLVVTELMGQGVNGVTGDYSRGAAGFWVENGAIAYPVHELTIAGNLKDMLRNIVAVGSDVDMRGGVRTGSILVERMTIAGE</sequence>
<dbReference type="NCBIfam" id="NF008268">
    <property type="entry name" value="PRK11040.1"/>
    <property type="match status" value="1"/>
</dbReference>
<comment type="caution">
    <text evidence="6">The sequence shown here is derived from an EMBL/GenBank/DDBJ whole genome shotgun (WGS) entry which is preliminary data.</text>
</comment>
<protein>
    <submittedName>
        <fullName evidence="6">PmbA protein</fullName>
    </submittedName>
</protein>
<dbReference type="PANTHER" id="PTHR43421:SF1">
    <property type="entry name" value="METALLOPROTEASE PMBA"/>
    <property type="match status" value="1"/>
</dbReference>
<feature type="compositionally biased region" description="Polar residues" evidence="2">
    <location>
        <begin position="1"/>
        <end position="17"/>
    </location>
</feature>
<dbReference type="Gene3D" id="3.30.2290.10">
    <property type="entry name" value="PmbA/TldD superfamily"/>
    <property type="match status" value="1"/>
</dbReference>